<dbReference type="PANTHER" id="PTHR14226">
    <property type="entry name" value="NEUROPATHY TARGET ESTERASE/SWISS CHEESE D.MELANOGASTER"/>
    <property type="match status" value="1"/>
</dbReference>
<dbReference type="GO" id="GO:0016787">
    <property type="term" value="F:hydrolase activity"/>
    <property type="evidence" value="ECO:0007669"/>
    <property type="project" value="UniProtKB-UniRule"/>
</dbReference>
<dbReference type="GO" id="GO:0016042">
    <property type="term" value="P:lipid catabolic process"/>
    <property type="evidence" value="ECO:0007669"/>
    <property type="project" value="UniProtKB-UniRule"/>
</dbReference>
<evidence type="ECO:0000256" key="4">
    <source>
        <dbReference type="PROSITE-ProRule" id="PRU01161"/>
    </source>
</evidence>
<evidence type="ECO:0000256" key="3">
    <source>
        <dbReference type="ARBA" id="ARBA00023098"/>
    </source>
</evidence>
<dbReference type="CDD" id="cd07228">
    <property type="entry name" value="Pat_NTE_like_bacteria"/>
    <property type="match status" value="1"/>
</dbReference>
<evidence type="ECO:0000313" key="6">
    <source>
        <dbReference type="EMBL" id="MCG7939123.1"/>
    </source>
</evidence>
<dbReference type="InterPro" id="IPR050301">
    <property type="entry name" value="NTE"/>
</dbReference>
<dbReference type="SUPFAM" id="SSF52151">
    <property type="entry name" value="FabD/lysophospholipase-like"/>
    <property type="match status" value="1"/>
</dbReference>
<evidence type="ECO:0000313" key="7">
    <source>
        <dbReference type="Proteomes" id="UP000886687"/>
    </source>
</evidence>
<dbReference type="NCBIfam" id="NF007623">
    <property type="entry name" value="PRK10279.1"/>
    <property type="match status" value="1"/>
</dbReference>
<sequence length="318" mass="34683">MMESDAKQVKIGLALGSGAARGWSHIGIIKGLAELGIEPEIVCGSSIGALVGAAYAADKLDLLEAWTRSLTWKEIIRFLDPSLNGGGFIQGEKLTEFVTEYVDAVDFEQLPRQLGIVATELESGREVWFRNGSVMDAVRASISLPGLFTPVFLDGRWLVDGGLANPVPISLCRAMGADIVIAVNLNGDILGKHLKRDSHNSKKQSEPVEGGDLLNRIKTQLKSTLESSKRDLVGRLFGTERETPGLYDVVASSINIMQDRITRSRMAGDPPDVILAPRMSKLGLMEFDEAEMGINEGLREVKRMRPALEQLFLTPTPR</sequence>
<feature type="domain" description="PNPLA" evidence="5">
    <location>
        <begin position="13"/>
        <end position="173"/>
    </location>
</feature>
<protein>
    <submittedName>
        <fullName evidence="6">Patatin-like phospholipase RssA</fullName>
    </submittedName>
</protein>
<evidence type="ECO:0000259" key="5">
    <source>
        <dbReference type="PROSITE" id="PS51635"/>
    </source>
</evidence>
<comment type="caution">
    <text evidence="4">Lacks conserved residue(s) required for the propagation of feature annotation.</text>
</comment>
<gene>
    <name evidence="6" type="primary">rssA</name>
    <name evidence="6" type="ORF">JAZ04_09750</name>
</gene>
<keyword evidence="2 4" id="KW-0442">Lipid degradation</keyword>
<feature type="short sequence motif" description="DGA/G" evidence="4">
    <location>
        <begin position="160"/>
        <end position="162"/>
    </location>
</feature>
<comment type="caution">
    <text evidence="6">The sequence shown here is derived from an EMBL/GenBank/DDBJ whole genome shotgun (WGS) entry which is preliminary data.</text>
</comment>
<dbReference type="Gene3D" id="3.40.1090.10">
    <property type="entry name" value="Cytosolic phospholipase A2 catalytic domain"/>
    <property type="match status" value="2"/>
</dbReference>
<dbReference type="InterPro" id="IPR016035">
    <property type="entry name" value="Acyl_Trfase/lysoPLipase"/>
</dbReference>
<name>A0A9E4N0F2_9GAMM</name>
<feature type="short sequence motif" description="GXSXG" evidence="4">
    <location>
        <begin position="44"/>
        <end position="48"/>
    </location>
</feature>
<dbReference type="EMBL" id="JAEPDI010000005">
    <property type="protein sequence ID" value="MCG7939123.1"/>
    <property type="molecule type" value="Genomic_DNA"/>
</dbReference>
<evidence type="ECO:0000256" key="1">
    <source>
        <dbReference type="ARBA" id="ARBA00022801"/>
    </source>
</evidence>
<keyword evidence="3 4" id="KW-0443">Lipid metabolism</keyword>
<evidence type="ECO:0000256" key="2">
    <source>
        <dbReference type="ARBA" id="ARBA00022963"/>
    </source>
</evidence>
<keyword evidence="1 4" id="KW-0378">Hydrolase</keyword>
<dbReference type="PROSITE" id="PS51635">
    <property type="entry name" value="PNPLA"/>
    <property type="match status" value="1"/>
</dbReference>
<accession>A0A9E4N0F2</accession>
<feature type="active site" description="Proton acceptor" evidence="4">
    <location>
        <position position="160"/>
    </location>
</feature>
<feature type="active site" description="Nucleophile" evidence="4">
    <location>
        <position position="46"/>
    </location>
</feature>
<dbReference type="InterPro" id="IPR002641">
    <property type="entry name" value="PNPLA_dom"/>
</dbReference>
<dbReference type="Pfam" id="PF01734">
    <property type="entry name" value="Patatin"/>
    <property type="match status" value="1"/>
</dbReference>
<reference evidence="6" key="1">
    <citation type="journal article" date="2021" name="Proc. Natl. Acad. Sci. U.S.A.">
        <title>Global biogeography of chemosynthetic symbionts reveals both localized and globally distributed symbiont groups. .</title>
        <authorList>
            <person name="Osvatic J.T."/>
            <person name="Wilkins L.G.E."/>
            <person name="Leibrecht L."/>
            <person name="Leray M."/>
            <person name="Zauner S."/>
            <person name="Polzin J."/>
            <person name="Camacho Y."/>
            <person name="Gros O."/>
            <person name="van Gils J.A."/>
            <person name="Eisen J.A."/>
            <person name="Petersen J.M."/>
            <person name="Yuen B."/>
        </authorList>
    </citation>
    <scope>NUCLEOTIDE SEQUENCE</scope>
    <source>
        <strain evidence="6">MAGL173</strain>
    </source>
</reference>
<dbReference type="Proteomes" id="UP000886687">
    <property type="component" value="Unassembled WGS sequence"/>
</dbReference>
<proteinExistence type="predicted"/>
<organism evidence="6 7">
    <name type="scientific">Candidatus Thiodiazotropha lotti</name>
    <dbReference type="NCBI Taxonomy" id="2792787"/>
    <lineage>
        <taxon>Bacteria</taxon>
        <taxon>Pseudomonadati</taxon>
        <taxon>Pseudomonadota</taxon>
        <taxon>Gammaproteobacteria</taxon>
        <taxon>Chromatiales</taxon>
        <taxon>Sedimenticolaceae</taxon>
        <taxon>Candidatus Thiodiazotropha</taxon>
    </lineage>
</organism>
<dbReference type="PANTHER" id="PTHR14226:SF76">
    <property type="entry name" value="NTE FAMILY PROTEIN RSSA"/>
    <property type="match status" value="1"/>
</dbReference>
<dbReference type="AlphaFoldDB" id="A0A9E4N0F2"/>